<reference evidence="13 14" key="1">
    <citation type="journal article" date="2014" name="Nat. Commun.">
        <title>Klebsormidium flaccidum genome reveals primary factors for plant terrestrial adaptation.</title>
        <authorList>
            <person name="Hori K."/>
            <person name="Maruyama F."/>
            <person name="Fujisawa T."/>
            <person name="Togashi T."/>
            <person name="Yamamoto N."/>
            <person name="Seo M."/>
            <person name="Sato S."/>
            <person name="Yamada T."/>
            <person name="Mori H."/>
            <person name="Tajima N."/>
            <person name="Moriyama T."/>
            <person name="Ikeuchi M."/>
            <person name="Watanabe M."/>
            <person name="Wada H."/>
            <person name="Kobayashi K."/>
            <person name="Saito M."/>
            <person name="Masuda T."/>
            <person name="Sasaki-Sekimoto Y."/>
            <person name="Mashiguchi K."/>
            <person name="Awai K."/>
            <person name="Shimojima M."/>
            <person name="Masuda S."/>
            <person name="Iwai M."/>
            <person name="Nobusawa T."/>
            <person name="Narise T."/>
            <person name="Kondo S."/>
            <person name="Saito H."/>
            <person name="Sato R."/>
            <person name="Murakawa M."/>
            <person name="Ihara Y."/>
            <person name="Oshima-Yamada Y."/>
            <person name="Ohtaka K."/>
            <person name="Satoh M."/>
            <person name="Sonobe K."/>
            <person name="Ishii M."/>
            <person name="Ohtani R."/>
            <person name="Kanamori-Sato M."/>
            <person name="Honoki R."/>
            <person name="Miyazaki D."/>
            <person name="Mochizuki H."/>
            <person name="Umetsu J."/>
            <person name="Higashi K."/>
            <person name="Shibata D."/>
            <person name="Kamiya Y."/>
            <person name="Sato N."/>
            <person name="Nakamura Y."/>
            <person name="Tabata S."/>
            <person name="Ida S."/>
            <person name="Kurokawa K."/>
            <person name="Ohta H."/>
        </authorList>
    </citation>
    <scope>NUCLEOTIDE SEQUENCE [LARGE SCALE GENOMIC DNA]</scope>
    <source>
        <strain evidence="13 14">NIES-2285</strain>
    </source>
</reference>
<dbReference type="AlphaFoldDB" id="A0A1Y1I619"/>
<dbReference type="CDD" id="cd08156">
    <property type="entry name" value="catalase_clade_3"/>
    <property type="match status" value="1"/>
</dbReference>
<protein>
    <recommendedName>
        <fullName evidence="2">catalase</fullName>
        <ecNumber evidence="2">1.11.1.6</ecNumber>
    </recommendedName>
</protein>
<dbReference type="STRING" id="105231.A0A1Y1I619"/>
<evidence type="ECO:0000256" key="11">
    <source>
        <dbReference type="SAM" id="MobiDB-lite"/>
    </source>
</evidence>
<dbReference type="Gene3D" id="2.40.180.10">
    <property type="entry name" value="Catalase core domain"/>
    <property type="match status" value="1"/>
</dbReference>
<keyword evidence="6" id="KW-0560">Oxidoreductase</keyword>
<dbReference type="InterPro" id="IPR011614">
    <property type="entry name" value="Catalase_core"/>
</dbReference>
<dbReference type="PROSITE" id="PS00438">
    <property type="entry name" value="CATALASE_2"/>
    <property type="match status" value="1"/>
</dbReference>
<evidence type="ECO:0000256" key="7">
    <source>
        <dbReference type="ARBA" id="ARBA00023004"/>
    </source>
</evidence>
<dbReference type="Pfam" id="PF06628">
    <property type="entry name" value="Catalase-rel"/>
    <property type="match status" value="1"/>
</dbReference>
<keyword evidence="3" id="KW-0575">Peroxidase</keyword>
<dbReference type="PIRSF" id="PIRSF038928">
    <property type="entry name" value="Catalase_clade1-3"/>
    <property type="match status" value="1"/>
</dbReference>
<keyword evidence="5 10" id="KW-0479">Metal-binding</keyword>
<evidence type="ECO:0000256" key="8">
    <source>
        <dbReference type="ARBA" id="ARBA00023324"/>
    </source>
</evidence>
<dbReference type="EC" id="1.11.1.6" evidence="2"/>
<comment type="similarity">
    <text evidence="1">Belongs to the catalase family.</text>
</comment>
<dbReference type="GO" id="GO:0005737">
    <property type="term" value="C:cytoplasm"/>
    <property type="evidence" value="ECO:0000318"/>
    <property type="project" value="GO_Central"/>
</dbReference>
<dbReference type="GO" id="GO:0004096">
    <property type="term" value="F:catalase activity"/>
    <property type="evidence" value="ECO:0000318"/>
    <property type="project" value="GO_Central"/>
</dbReference>
<sequence>MAVGSSNGSANGAAPNGAHVKGMSDGAASADNPRVGSDGKTPLLTTGGGHPVSDDNNSVSIGGRGQLLLEDFHLLDKLAHFDRERIPERVVHANGSGAHGYFEVTQDVSDLCKAAFLSEVGKRIPVLSRFSTVGLESGSADTVRDPRGFSVKFYTEEGIWDMVGNNTPIFFMRDPIKFPDFIHTQKRHPSKHVKDPDVFWDFLTLTPESFHQVLILFSPRGVPDGYRHMNGYGSHTFKWVNKEGQANWVKFHFKTDQGIKNLTHEEGVKLAGIDPDYAKKDLYNSIEAGDFPSWTFFVQVMSLEQAETFKWDPFDLTKVWPHKEFPLREVGRFTLDRNPTNYFNEIEQAAYSPAHMPPGIEASPDRMLQARLFSYDDTARHRLGPNYLLLPINRCPFAKAQTYQSDGFMQVGDNGGSGPNYYPNSRELWPNAPRPDPAQANPEPFPVEGGLAGRYPNKKWVDQNDWDQPQMLWKTMSKEDQEQTLSNIAGHLQGAQEFIQKRAIALFGKIDPEMEEGLQAILPEKKKSDEPYTMTA</sequence>
<dbReference type="PANTHER" id="PTHR11465">
    <property type="entry name" value="CATALASE"/>
    <property type="match status" value="1"/>
</dbReference>
<dbReference type="InterPro" id="IPR024711">
    <property type="entry name" value="Catalase_clade1/3"/>
</dbReference>
<dbReference type="EMBL" id="DF237236">
    <property type="protein sequence ID" value="GAQ86405.1"/>
    <property type="molecule type" value="Genomic_DNA"/>
</dbReference>
<feature type="region of interest" description="Disordered" evidence="11">
    <location>
        <begin position="1"/>
        <end position="58"/>
    </location>
</feature>
<proteinExistence type="inferred from homology"/>
<dbReference type="GO" id="GO:0020037">
    <property type="term" value="F:heme binding"/>
    <property type="evidence" value="ECO:0000318"/>
    <property type="project" value="GO_Central"/>
</dbReference>
<dbReference type="GO" id="GO:0046872">
    <property type="term" value="F:metal ion binding"/>
    <property type="evidence" value="ECO:0007669"/>
    <property type="project" value="UniProtKB-KW"/>
</dbReference>
<keyword evidence="4 10" id="KW-0349">Heme</keyword>
<dbReference type="Proteomes" id="UP000054558">
    <property type="component" value="Unassembled WGS sequence"/>
</dbReference>
<keyword evidence="7 10" id="KW-0408">Iron</keyword>
<dbReference type="Pfam" id="PF00199">
    <property type="entry name" value="Catalase"/>
    <property type="match status" value="1"/>
</dbReference>
<dbReference type="GO" id="GO:0042542">
    <property type="term" value="P:response to hydrogen peroxide"/>
    <property type="evidence" value="ECO:0000318"/>
    <property type="project" value="GO_Central"/>
</dbReference>
<dbReference type="SMART" id="SM01060">
    <property type="entry name" value="Catalase"/>
    <property type="match status" value="1"/>
</dbReference>
<evidence type="ECO:0000256" key="4">
    <source>
        <dbReference type="ARBA" id="ARBA00022617"/>
    </source>
</evidence>
<evidence type="ECO:0000313" key="13">
    <source>
        <dbReference type="EMBL" id="GAQ86405.1"/>
    </source>
</evidence>
<evidence type="ECO:0000256" key="10">
    <source>
        <dbReference type="PIRSR" id="PIRSR038928-2"/>
    </source>
</evidence>
<evidence type="ECO:0000259" key="12">
    <source>
        <dbReference type="SMART" id="SM01060"/>
    </source>
</evidence>
<evidence type="ECO:0000256" key="1">
    <source>
        <dbReference type="ARBA" id="ARBA00005329"/>
    </source>
</evidence>
<keyword evidence="14" id="KW-1185">Reference proteome</keyword>
<gene>
    <name evidence="13" type="ORF">KFL_002870090</name>
</gene>
<name>A0A1Y1I619_KLENI</name>
<evidence type="ECO:0000256" key="3">
    <source>
        <dbReference type="ARBA" id="ARBA00022559"/>
    </source>
</evidence>
<dbReference type="InterPro" id="IPR018028">
    <property type="entry name" value="Catalase"/>
</dbReference>
<evidence type="ECO:0000256" key="2">
    <source>
        <dbReference type="ARBA" id="ARBA00012314"/>
    </source>
</evidence>
<dbReference type="OrthoDB" id="6880011at2759"/>
<evidence type="ECO:0000256" key="9">
    <source>
        <dbReference type="PIRSR" id="PIRSR038928-1"/>
    </source>
</evidence>
<dbReference type="InterPro" id="IPR020835">
    <property type="entry name" value="Catalase_sf"/>
</dbReference>
<evidence type="ECO:0000313" key="14">
    <source>
        <dbReference type="Proteomes" id="UP000054558"/>
    </source>
</evidence>
<evidence type="ECO:0000256" key="5">
    <source>
        <dbReference type="ARBA" id="ARBA00022723"/>
    </source>
</evidence>
<dbReference type="SUPFAM" id="SSF56634">
    <property type="entry name" value="Heme-dependent catalase-like"/>
    <property type="match status" value="1"/>
</dbReference>
<dbReference type="PANTHER" id="PTHR11465:SF9">
    <property type="entry name" value="CATALASE"/>
    <property type="match status" value="1"/>
</dbReference>
<keyword evidence="8" id="KW-0376">Hydrogen peroxide</keyword>
<dbReference type="InterPro" id="IPR024708">
    <property type="entry name" value="Catalase_AS"/>
</dbReference>
<dbReference type="PRINTS" id="PR00067">
    <property type="entry name" value="CATALASE"/>
</dbReference>
<evidence type="ECO:0000256" key="6">
    <source>
        <dbReference type="ARBA" id="ARBA00023002"/>
    </source>
</evidence>
<feature type="active site" evidence="9">
    <location>
        <position position="165"/>
    </location>
</feature>
<feature type="binding site" description="axial binding residue" evidence="10">
    <location>
        <position position="375"/>
    </location>
    <ligand>
        <name>heme</name>
        <dbReference type="ChEBI" id="CHEBI:30413"/>
    </ligand>
    <ligandPart>
        <name>Fe</name>
        <dbReference type="ChEBI" id="CHEBI:18248"/>
    </ligandPart>
</feature>
<feature type="domain" description="Catalase core" evidence="12">
    <location>
        <begin position="45"/>
        <end position="430"/>
    </location>
</feature>
<dbReference type="InterPro" id="IPR010582">
    <property type="entry name" value="Catalase_immune_responsive"/>
</dbReference>
<feature type="compositionally biased region" description="Low complexity" evidence="11">
    <location>
        <begin position="1"/>
        <end position="18"/>
    </location>
</feature>
<dbReference type="GO" id="GO:0042744">
    <property type="term" value="P:hydrogen peroxide catabolic process"/>
    <property type="evidence" value="ECO:0000318"/>
    <property type="project" value="GO_Central"/>
</dbReference>
<organism evidence="13 14">
    <name type="scientific">Klebsormidium nitens</name>
    <name type="common">Green alga</name>
    <name type="synonym">Ulothrix nitens</name>
    <dbReference type="NCBI Taxonomy" id="105231"/>
    <lineage>
        <taxon>Eukaryota</taxon>
        <taxon>Viridiplantae</taxon>
        <taxon>Streptophyta</taxon>
        <taxon>Klebsormidiophyceae</taxon>
        <taxon>Klebsormidiales</taxon>
        <taxon>Klebsormidiaceae</taxon>
        <taxon>Klebsormidium</taxon>
    </lineage>
</organism>
<dbReference type="GO" id="GO:0005739">
    <property type="term" value="C:mitochondrion"/>
    <property type="evidence" value="ECO:0000318"/>
    <property type="project" value="GO_Central"/>
</dbReference>
<accession>A0A1Y1I619</accession>
<comment type="cofactor">
    <cofactor evidence="10">
        <name>heme</name>
        <dbReference type="ChEBI" id="CHEBI:30413"/>
    </cofactor>
</comment>
<dbReference type="FunFam" id="2.40.180.10:FF:000001">
    <property type="entry name" value="Catalase"/>
    <property type="match status" value="1"/>
</dbReference>
<dbReference type="OMA" id="QERMVWH"/>
<dbReference type="PROSITE" id="PS51402">
    <property type="entry name" value="CATALASE_3"/>
    <property type="match status" value="1"/>
</dbReference>
<dbReference type="InterPro" id="IPR040333">
    <property type="entry name" value="Catalase_3"/>
</dbReference>
<dbReference type="GO" id="GO:0005777">
    <property type="term" value="C:peroxisome"/>
    <property type="evidence" value="ECO:0000318"/>
    <property type="project" value="GO_Central"/>
</dbReference>
<feature type="active site" evidence="9">
    <location>
        <position position="92"/>
    </location>
</feature>